<organism evidence="2 3">
    <name type="scientific">Chaetomium strumarium</name>
    <dbReference type="NCBI Taxonomy" id="1170767"/>
    <lineage>
        <taxon>Eukaryota</taxon>
        <taxon>Fungi</taxon>
        <taxon>Dikarya</taxon>
        <taxon>Ascomycota</taxon>
        <taxon>Pezizomycotina</taxon>
        <taxon>Sordariomycetes</taxon>
        <taxon>Sordariomycetidae</taxon>
        <taxon>Sordariales</taxon>
        <taxon>Chaetomiaceae</taxon>
        <taxon>Chaetomium</taxon>
    </lineage>
</organism>
<evidence type="ECO:0000313" key="3">
    <source>
        <dbReference type="Proteomes" id="UP001273166"/>
    </source>
</evidence>
<dbReference type="EMBL" id="JAUDZG010000003">
    <property type="protein sequence ID" value="KAK3306860.1"/>
    <property type="molecule type" value="Genomic_DNA"/>
</dbReference>
<accession>A0AAJ0M2P7</accession>
<feature type="region of interest" description="Disordered" evidence="1">
    <location>
        <begin position="1"/>
        <end position="48"/>
    </location>
</feature>
<proteinExistence type="predicted"/>
<feature type="region of interest" description="Disordered" evidence="1">
    <location>
        <begin position="74"/>
        <end position="93"/>
    </location>
</feature>
<evidence type="ECO:0000256" key="1">
    <source>
        <dbReference type="SAM" id="MobiDB-lite"/>
    </source>
</evidence>
<keyword evidence="3" id="KW-1185">Reference proteome</keyword>
<dbReference type="Proteomes" id="UP001273166">
    <property type="component" value="Unassembled WGS sequence"/>
</dbReference>
<feature type="compositionally biased region" description="Low complexity" evidence="1">
    <location>
        <begin position="1"/>
        <end position="15"/>
    </location>
</feature>
<dbReference type="AlphaFoldDB" id="A0AAJ0M2P7"/>
<sequence length="134" mass="15050">MNFQSRSTSLSTLSTPQALRRPSVGSRLSSAVSIAERGENQDGGGIAAQHQIEEEIAKIKRYEDFTTIGCCAGAAAEKSKEETASRSLRRRPIRLETEDMGGIRCRPGLDRCNHHWRRDWAERCLPQHHHRVAI</sequence>
<name>A0AAJ0M2P7_9PEZI</name>
<reference evidence="2" key="2">
    <citation type="submission" date="2023-06" db="EMBL/GenBank/DDBJ databases">
        <authorList>
            <consortium name="Lawrence Berkeley National Laboratory"/>
            <person name="Mondo S.J."/>
            <person name="Hensen N."/>
            <person name="Bonometti L."/>
            <person name="Westerberg I."/>
            <person name="Brannstrom I.O."/>
            <person name="Guillou S."/>
            <person name="Cros-Aarteil S."/>
            <person name="Calhoun S."/>
            <person name="Haridas S."/>
            <person name="Kuo A."/>
            <person name="Pangilinan J."/>
            <person name="Riley R."/>
            <person name="Labutti K."/>
            <person name="Andreopoulos B."/>
            <person name="Lipzen A."/>
            <person name="Chen C."/>
            <person name="Yanf M."/>
            <person name="Daum C."/>
            <person name="Ng V."/>
            <person name="Clum A."/>
            <person name="Steindorff A."/>
            <person name="Ohm R."/>
            <person name="Martin F."/>
            <person name="Silar P."/>
            <person name="Natvig D."/>
            <person name="Lalanne C."/>
            <person name="Gautier V."/>
            <person name="Ament-Velasquez S.L."/>
            <person name="Kruys A."/>
            <person name="Hutchinson M.I."/>
            <person name="Powell A.J."/>
            <person name="Barry K."/>
            <person name="Miller A.N."/>
            <person name="Grigoriev I.V."/>
            <person name="Debuchy R."/>
            <person name="Gladieux P."/>
            <person name="Thoren M.H."/>
            <person name="Johannesson H."/>
        </authorList>
    </citation>
    <scope>NUCLEOTIDE SEQUENCE</scope>
    <source>
        <strain evidence="2">CBS 333.67</strain>
    </source>
</reference>
<dbReference type="RefSeq" id="XP_062722640.1">
    <property type="nucleotide sequence ID" value="XM_062862051.1"/>
</dbReference>
<protein>
    <submittedName>
        <fullName evidence="2">Uncharacterized protein</fullName>
    </submittedName>
</protein>
<gene>
    <name evidence="2" type="ORF">B0T15DRAFT_155832</name>
</gene>
<evidence type="ECO:0000313" key="2">
    <source>
        <dbReference type="EMBL" id="KAK3306860.1"/>
    </source>
</evidence>
<comment type="caution">
    <text evidence="2">The sequence shown here is derived from an EMBL/GenBank/DDBJ whole genome shotgun (WGS) entry which is preliminary data.</text>
</comment>
<reference evidence="2" key="1">
    <citation type="journal article" date="2023" name="Mol. Phylogenet. Evol.">
        <title>Genome-scale phylogeny and comparative genomics of the fungal order Sordariales.</title>
        <authorList>
            <person name="Hensen N."/>
            <person name="Bonometti L."/>
            <person name="Westerberg I."/>
            <person name="Brannstrom I.O."/>
            <person name="Guillou S."/>
            <person name="Cros-Aarteil S."/>
            <person name="Calhoun S."/>
            <person name="Haridas S."/>
            <person name="Kuo A."/>
            <person name="Mondo S."/>
            <person name="Pangilinan J."/>
            <person name="Riley R."/>
            <person name="LaButti K."/>
            <person name="Andreopoulos B."/>
            <person name="Lipzen A."/>
            <person name="Chen C."/>
            <person name="Yan M."/>
            <person name="Daum C."/>
            <person name="Ng V."/>
            <person name="Clum A."/>
            <person name="Steindorff A."/>
            <person name="Ohm R.A."/>
            <person name="Martin F."/>
            <person name="Silar P."/>
            <person name="Natvig D.O."/>
            <person name="Lalanne C."/>
            <person name="Gautier V."/>
            <person name="Ament-Velasquez S.L."/>
            <person name="Kruys A."/>
            <person name="Hutchinson M.I."/>
            <person name="Powell A.J."/>
            <person name="Barry K."/>
            <person name="Miller A.N."/>
            <person name="Grigoriev I.V."/>
            <person name="Debuchy R."/>
            <person name="Gladieux P."/>
            <person name="Hiltunen Thoren M."/>
            <person name="Johannesson H."/>
        </authorList>
    </citation>
    <scope>NUCLEOTIDE SEQUENCE</scope>
    <source>
        <strain evidence="2">CBS 333.67</strain>
    </source>
</reference>
<dbReference type="GeneID" id="87880880"/>